<evidence type="ECO:0000313" key="2">
    <source>
        <dbReference type="Proteomes" id="UP000275078"/>
    </source>
</evidence>
<reference evidence="1 2" key="1">
    <citation type="journal article" date="2018" name="Nat. Ecol. Evol.">
        <title>Pezizomycetes genomes reveal the molecular basis of ectomycorrhizal truffle lifestyle.</title>
        <authorList>
            <person name="Murat C."/>
            <person name="Payen T."/>
            <person name="Noel B."/>
            <person name="Kuo A."/>
            <person name="Morin E."/>
            <person name="Chen J."/>
            <person name="Kohler A."/>
            <person name="Krizsan K."/>
            <person name="Balestrini R."/>
            <person name="Da Silva C."/>
            <person name="Montanini B."/>
            <person name="Hainaut M."/>
            <person name="Levati E."/>
            <person name="Barry K.W."/>
            <person name="Belfiori B."/>
            <person name="Cichocki N."/>
            <person name="Clum A."/>
            <person name="Dockter R.B."/>
            <person name="Fauchery L."/>
            <person name="Guy J."/>
            <person name="Iotti M."/>
            <person name="Le Tacon F."/>
            <person name="Lindquist E.A."/>
            <person name="Lipzen A."/>
            <person name="Malagnac F."/>
            <person name="Mello A."/>
            <person name="Molinier V."/>
            <person name="Miyauchi S."/>
            <person name="Poulain J."/>
            <person name="Riccioni C."/>
            <person name="Rubini A."/>
            <person name="Sitrit Y."/>
            <person name="Splivallo R."/>
            <person name="Traeger S."/>
            <person name="Wang M."/>
            <person name="Zifcakova L."/>
            <person name="Wipf D."/>
            <person name="Zambonelli A."/>
            <person name="Paolocci F."/>
            <person name="Nowrousian M."/>
            <person name="Ottonello S."/>
            <person name="Baldrian P."/>
            <person name="Spatafora J.W."/>
            <person name="Henrissat B."/>
            <person name="Nagy L.G."/>
            <person name="Aury J.M."/>
            <person name="Wincker P."/>
            <person name="Grigoriev I.V."/>
            <person name="Bonfante P."/>
            <person name="Martin F.M."/>
        </authorList>
    </citation>
    <scope>NUCLEOTIDE SEQUENCE [LARGE SCALE GENOMIC DNA]</scope>
    <source>
        <strain evidence="1 2">RN42</strain>
    </source>
</reference>
<keyword evidence="2" id="KW-1185">Reference proteome</keyword>
<dbReference type="EMBL" id="ML119659">
    <property type="protein sequence ID" value="RPA84339.1"/>
    <property type="molecule type" value="Genomic_DNA"/>
</dbReference>
<protein>
    <submittedName>
        <fullName evidence="1">Uncharacterized protein</fullName>
    </submittedName>
</protein>
<accession>A0A3N4IEY5</accession>
<dbReference type="AlphaFoldDB" id="A0A3N4IEY5"/>
<organism evidence="1 2">
    <name type="scientific">Ascobolus immersus RN42</name>
    <dbReference type="NCBI Taxonomy" id="1160509"/>
    <lineage>
        <taxon>Eukaryota</taxon>
        <taxon>Fungi</taxon>
        <taxon>Dikarya</taxon>
        <taxon>Ascomycota</taxon>
        <taxon>Pezizomycotina</taxon>
        <taxon>Pezizomycetes</taxon>
        <taxon>Pezizales</taxon>
        <taxon>Ascobolaceae</taxon>
        <taxon>Ascobolus</taxon>
    </lineage>
</organism>
<name>A0A3N4IEY5_ASCIM</name>
<evidence type="ECO:0000313" key="1">
    <source>
        <dbReference type="EMBL" id="RPA84339.1"/>
    </source>
</evidence>
<proteinExistence type="predicted"/>
<gene>
    <name evidence="1" type="ORF">BJ508DRAFT_303815</name>
</gene>
<sequence length="205" mass="23501">MTAKFPSTDTSVISALAMAAEGDSGRFFDGFSEYKILTRKKQDPMLLLDKVFAGLSENSTTDDDDDSDDDDDPYYYDDDDDYDDYWNERSLQSDWQALALYDNHLHLDRLQDKPIEEVADFVSRHFPNSCRFIKLPMEPPSTGEKLSEVALKGTAHTTAGDIVNELLYIQDLYLERGKRTILVRALGKVVERLMREGKWDMLDHV</sequence>
<dbReference type="Proteomes" id="UP000275078">
    <property type="component" value="Unassembled WGS sequence"/>
</dbReference>